<feature type="domain" description="BPTI/Kunitz inhibitor" evidence="6">
    <location>
        <begin position="3"/>
        <end position="53"/>
    </location>
</feature>
<keyword evidence="8" id="KW-1185">Reference proteome</keyword>
<dbReference type="GO" id="GO:0004867">
    <property type="term" value="F:serine-type endopeptidase inhibitor activity"/>
    <property type="evidence" value="ECO:0007669"/>
    <property type="project" value="UniProtKB-KW"/>
</dbReference>
<dbReference type="PROSITE" id="PS00280">
    <property type="entry name" value="BPTI_KUNITZ_1"/>
    <property type="match status" value="1"/>
</dbReference>
<dbReference type="Proteomes" id="UP001497382">
    <property type="component" value="Unassembled WGS sequence"/>
</dbReference>
<evidence type="ECO:0000256" key="2">
    <source>
        <dbReference type="ARBA" id="ARBA00022729"/>
    </source>
</evidence>
<name>A0AAV2B3Q8_9ARAC</name>
<dbReference type="PRINTS" id="PR00759">
    <property type="entry name" value="BASICPTASE"/>
</dbReference>
<dbReference type="Gene3D" id="4.10.410.10">
    <property type="entry name" value="Pancreatic trypsin inhibitor Kunitz domain"/>
    <property type="match status" value="1"/>
</dbReference>
<comment type="caution">
    <text evidence="7">The sequence shown here is derived from an EMBL/GenBank/DDBJ whole genome shotgun (WGS) entry which is preliminary data.</text>
</comment>
<evidence type="ECO:0000313" key="7">
    <source>
        <dbReference type="EMBL" id="CAL1290555.1"/>
    </source>
</evidence>
<evidence type="ECO:0000256" key="4">
    <source>
        <dbReference type="ARBA" id="ARBA00023157"/>
    </source>
</evidence>
<evidence type="ECO:0000313" key="8">
    <source>
        <dbReference type="Proteomes" id="UP001497382"/>
    </source>
</evidence>
<feature type="non-terminal residue" evidence="7">
    <location>
        <position position="1"/>
    </location>
</feature>
<dbReference type="GO" id="GO:0005615">
    <property type="term" value="C:extracellular space"/>
    <property type="evidence" value="ECO:0007669"/>
    <property type="project" value="TreeGrafter"/>
</dbReference>
<reference evidence="7 8" key="1">
    <citation type="submission" date="2024-04" db="EMBL/GenBank/DDBJ databases">
        <authorList>
            <person name="Rising A."/>
            <person name="Reimegard J."/>
            <person name="Sonavane S."/>
            <person name="Akerstrom W."/>
            <person name="Nylinder S."/>
            <person name="Hedman E."/>
            <person name="Kallberg Y."/>
        </authorList>
    </citation>
    <scope>NUCLEOTIDE SEQUENCE [LARGE SCALE GENOMIC DNA]</scope>
</reference>
<evidence type="ECO:0000256" key="3">
    <source>
        <dbReference type="ARBA" id="ARBA00022900"/>
    </source>
</evidence>
<feature type="region of interest" description="Disordered" evidence="5">
    <location>
        <begin position="89"/>
        <end position="256"/>
    </location>
</feature>
<feature type="compositionally biased region" description="Basic residues" evidence="5">
    <location>
        <begin position="204"/>
        <end position="217"/>
    </location>
</feature>
<dbReference type="InterPro" id="IPR050098">
    <property type="entry name" value="TFPI/VKTCI-like"/>
</dbReference>
<dbReference type="EMBL" id="CAXIEN010000266">
    <property type="protein sequence ID" value="CAL1290555.1"/>
    <property type="molecule type" value="Genomic_DNA"/>
</dbReference>
<feature type="compositionally biased region" description="Basic residues" evidence="5">
    <location>
        <begin position="237"/>
        <end position="249"/>
    </location>
</feature>
<accession>A0AAV2B3Q8</accession>
<dbReference type="AlphaFoldDB" id="A0AAV2B3Q8"/>
<dbReference type="InterPro" id="IPR036880">
    <property type="entry name" value="Kunitz_BPTI_sf"/>
</dbReference>
<keyword evidence="1" id="KW-0646">Protease inhibitor</keyword>
<organism evidence="7 8">
    <name type="scientific">Larinioides sclopetarius</name>
    <dbReference type="NCBI Taxonomy" id="280406"/>
    <lineage>
        <taxon>Eukaryota</taxon>
        <taxon>Metazoa</taxon>
        <taxon>Ecdysozoa</taxon>
        <taxon>Arthropoda</taxon>
        <taxon>Chelicerata</taxon>
        <taxon>Arachnida</taxon>
        <taxon>Araneae</taxon>
        <taxon>Araneomorphae</taxon>
        <taxon>Entelegynae</taxon>
        <taxon>Araneoidea</taxon>
        <taxon>Araneidae</taxon>
        <taxon>Larinioides</taxon>
    </lineage>
</organism>
<dbReference type="InterPro" id="IPR002223">
    <property type="entry name" value="Kunitz_BPTI"/>
</dbReference>
<dbReference type="PANTHER" id="PTHR10083">
    <property type="entry name" value="KUNITZ-TYPE PROTEASE INHIBITOR-RELATED"/>
    <property type="match status" value="1"/>
</dbReference>
<evidence type="ECO:0000256" key="5">
    <source>
        <dbReference type="SAM" id="MobiDB-lite"/>
    </source>
</evidence>
<gene>
    <name evidence="7" type="ORF">LARSCL_LOCUS16557</name>
</gene>
<feature type="compositionally biased region" description="Basic and acidic residues" evidence="5">
    <location>
        <begin position="90"/>
        <end position="116"/>
    </location>
</feature>
<proteinExistence type="predicted"/>
<dbReference type="SUPFAM" id="SSF57362">
    <property type="entry name" value="BPTI-like"/>
    <property type="match status" value="1"/>
</dbReference>
<dbReference type="SMART" id="SM00131">
    <property type="entry name" value="KU"/>
    <property type="match status" value="1"/>
</dbReference>
<sequence length="256" mass="30193">DICKLPGSYGNCTAIVSIWFHEVLDHTCRPFKYSGCGGNSNRFATYEDCYKTCLATDRKREATTAMSTFNTNRKKSTIDLESHAIVISNDDDRNNRENRNVKKTTEKGKSREDINRKNKNKSGNANRTGRIIKRNYRRQKSRIRDGERPVNIKKNMRKSTTNTKNENKRRNYRKQQLKFRMAEKEKKAKTRQSKRENRVNCRQQHGRTGGKNKTRNHCLHDKRTTTEMKNNSSTERNRKRTGRRRTKKGKEKEKPF</sequence>
<keyword evidence="3" id="KW-0722">Serine protease inhibitor</keyword>
<protein>
    <recommendedName>
        <fullName evidence="6">BPTI/Kunitz inhibitor domain-containing protein</fullName>
    </recommendedName>
</protein>
<dbReference type="PROSITE" id="PS50279">
    <property type="entry name" value="BPTI_KUNITZ_2"/>
    <property type="match status" value="1"/>
</dbReference>
<evidence type="ECO:0000256" key="1">
    <source>
        <dbReference type="ARBA" id="ARBA00022690"/>
    </source>
</evidence>
<keyword evidence="2" id="KW-0732">Signal</keyword>
<dbReference type="PANTHER" id="PTHR10083:SF374">
    <property type="entry name" value="BPTI_KUNITZ INHIBITOR DOMAIN-CONTAINING PROTEIN"/>
    <property type="match status" value="1"/>
</dbReference>
<feature type="compositionally biased region" description="Basic residues" evidence="5">
    <location>
        <begin position="130"/>
        <end position="141"/>
    </location>
</feature>
<evidence type="ECO:0000259" key="6">
    <source>
        <dbReference type="PROSITE" id="PS50279"/>
    </source>
</evidence>
<keyword evidence="4" id="KW-1015">Disulfide bond</keyword>
<dbReference type="Pfam" id="PF00014">
    <property type="entry name" value="Kunitz_BPTI"/>
    <property type="match status" value="1"/>
</dbReference>
<dbReference type="InterPro" id="IPR020901">
    <property type="entry name" value="Prtase_inh_Kunz-CS"/>
</dbReference>